<dbReference type="Gene3D" id="1.20.1600.10">
    <property type="entry name" value="Outer membrane efflux proteins (OEP)"/>
    <property type="match status" value="1"/>
</dbReference>
<evidence type="ECO:0000256" key="2">
    <source>
        <dbReference type="SAM" id="Coils"/>
    </source>
</evidence>
<accession>A0A6N4R2S6</accession>
<dbReference type="EMBL" id="VAFM01000001">
    <property type="protein sequence ID" value="TKW61376.1"/>
    <property type="molecule type" value="Genomic_DNA"/>
</dbReference>
<gene>
    <name evidence="3" type="ORF">DI628_01760</name>
</gene>
<dbReference type="AlphaFoldDB" id="A0A6N4R2S6"/>
<reference evidence="3 4" key="1">
    <citation type="journal article" date="2017" name="Nat. Commun.">
        <title>In situ click chemistry generation of cyclooxygenase-2 inhibitors.</title>
        <authorList>
            <person name="Bhardwaj A."/>
            <person name="Kaur J."/>
            <person name="Wuest M."/>
            <person name="Wuest F."/>
        </authorList>
    </citation>
    <scope>NUCLEOTIDE SEQUENCE [LARGE SCALE GENOMIC DNA]</scope>
    <source>
        <strain evidence="3">S2_018_000_R2_106</strain>
    </source>
</reference>
<protein>
    <submittedName>
        <fullName evidence="3">TolC family protein</fullName>
    </submittedName>
</protein>
<dbReference type="InterPro" id="IPR003423">
    <property type="entry name" value="OMP_efflux"/>
</dbReference>
<feature type="coiled-coil region" evidence="2">
    <location>
        <begin position="363"/>
        <end position="397"/>
    </location>
</feature>
<name>A0A6N4R2S6_BLAVI</name>
<proteinExistence type="inferred from homology"/>
<dbReference type="GO" id="GO:0015562">
    <property type="term" value="F:efflux transmembrane transporter activity"/>
    <property type="evidence" value="ECO:0007669"/>
    <property type="project" value="InterPro"/>
</dbReference>
<dbReference type="PANTHER" id="PTHR30203:SF24">
    <property type="entry name" value="BLR4935 PROTEIN"/>
    <property type="match status" value="1"/>
</dbReference>
<dbReference type="InterPro" id="IPR010131">
    <property type="entry name" value="MdtP/NodT-like"/>
</dbReference>
<comment type="similarity">
    <text evidence="1">Belongs to the outer membrane factor (OMF) (TC 1.B.17) family.</text>
</comment>
<dbReference type="Pfam" id="PF02321">
    <property type="entry name" value="OEP"/>
    <property type="match status" value="2"/>
</dbReference>
<evidence type="ECO:0000313" key="4">
    <source>
        <dbReference type="Proteomes" id="UP000320948"/>
    </source>
</evidence>
<dbReference type="SUPFAM" id="SSF56954">
    <property type="entry name" value="Outer membrane efflux proteins (OEP)"/>
    <property type="match status" value="1"/>
</dbReference>
<comment type="caution">
    <text evidence="3">The sequence shown here is derived from an EMBL/GenBank/DDBJ whole genome shotgun (WGS) entry which is preliminary data.</text>
</comment>
<evidence type="ECO:0000313" key="3">
    <source>
        <dbReference type="EMBL" id="TKW61376.1"/>
    </source>
</evidence>
<dbReference type="Proteomes" id="UP000320948">
    <property type="component" value="Unassembled WGS sequence"/>
</dbReference>
<dbReference type="PANTHER" id="PTHR30203">
    <property type="entry name" value="OUTER MEMBRANE CATION EFFLUX PROTEIN"/>
    <property type="match status" value="1"/>
</dbReference>
<keyword evidence="2" id="KW-0175">Coiled coil</keyword>
<sequence length="484" mass="52833">MLPVLPKANACRAVTASSMKVAPASIRSRSTRSGTRTARNALRPNLRVATGAMCAWLPPLLTRFDMHVLRFMPLWLGMALCLPAWADPSPTLRLSSAIEQALEGSPVLSSARAALASAQGSELQAGALPNPEIGFEAENLAGSGDYRGTSAAEYTYSLSQKIELGGKRASRRSVAGAERRATDKDMQAARLDVIRSVTLAYGDVLATEEKLKLARAREALADEVLANVSQRVGAARDPLIYKNQADVALATARLERQNMERALQLAKRKLASHWGDAVVTETLDTTVLTSSTLPEPLDVYQSKLASTPDMQRYDDVRAAKAAAFRLEKTQSVPDPSFSIGVRDFKESGHQAMVAGVSLPLPVLDRNSGNIARASSEIVQAEQDARQARLNAEQALHEAWLDWQTAYSEAHELQTRIIPSAEEALKLSRQGYERGRFSFLEVLNAQRTLADAQEQRVNALQRQLYAKATVQRLTTPFTSLQETTR</sequence>
<organism evidence="3 4">
    <name type="scientific">Blastochloris viridis</name>
    <name type="common">Rhodopseudomonas viridis</name>
    <dbReference type="NCBI Taxonomy" id="1079"/>
    <lineage>
        <taxon>Bacteria</taxon>
        <taxon>Pseudomonadati</taxon>
        <taxon>Pseudomonadota</taxon>
        <taxon>Alphaproteobacteria</taxon>
        <taxon>Hyphomicrobiales</taxon>
        <taxon>Blastochloridaceae</taxon>
        <taxon>Blastochloris</taxon>
    </lineage>
</organism>
<evidence type="ECO:0000256" key="1">
    <source>
        <dbReference type="ARBA" id="ARBA00007613"/>
    </source>
</evidence>